<name>A0ABW0KK07_9BACT</name>
<comment type="similarity">
    <text evidence="2 6">Belongs to the dTDP-4-dehydrorhamnose reductase family.</text>
</comment>
<evidence type="ECO:0000313" key="8">
    <source>
        <dbReference type="EMBL" id="MFC5453804.1"/>
    </source>
</evidence>
<evidence type="ECO:0000256" key="1">
    <source>
        <dbReference type="ARBA" id="ARBA00004781"/>
    </source>
</evidence>
<comment type="catalytic activity">
    <reaction evidence="5">
        <text>dTDP-beta-L-rhamnose + NADP(+) = dTDP-4-dehydro-beta-L-rhamnose + NADPH + H(+)</text>
        <dbReference type="Rhea" id="RHEA:21796"/>
        <dbReference type="ChEBI" id="CHEBI:15378"/>
        <dbReference type="ChEBI" id="CHEBI:57510"/>
        <dbReference type="ChEBI" id="CHEBI:57783"/>
        <dbReference type="ChEBI" id="CHEBI:58349"/>
        <dbReference type="ChEBI" id="CHEBI:62830"/>
        <dbReference type="EC" id="1.1.1.133"/>
    </reaction>
</comment>
<reference evidence="9" key="1">
    <citation type="journal article" date="2019" name="Int. J. Syst. Evol. Microbiol.">
        <title>The Global Catalogue of Microorganisms (GCM) 10K type strain sequencing project: providing services to taxonomists for standard genome sequencing and annotation.</title>
        <authorList>
            <consortium name="The Broad Institute Genomics Platform"/>
            <consortium name="The Broad Institute Genome Sequencing Center for Infectious Disease"/>
            <person name="Wu L."/>
            <person name="Ma J."/>
        </authorList>
    </citation>
    <scope>NUCLEOTIDE SEQUENCE [LARGE SCALE GENOMIC DNA]</scope>
    <source>
        <strain evidence="9">CGMCC 4.1469</strain>
    </source>
</reference>
<evidence type="ECO:0000256" key="6">
    <source>
        <dbReference type="RuleBase" id="RU364082"/>
    </source>
</evidence>
<dbReference type="Gene3D" id="3.40.50.720">
    <property type="entry name" value="NAD(P)-binding Rossmann-like Domain"/>
    <property type="match status" value="1"/>
</dbReference>
<accession>A0ABW0KK07</accession>
<dbReference type="Gene3D" id="3.90.25.10">
    <property type="entry name" value="UDP-galactose 4-epimerase, domain 1"/>
    <property type="match status" value="1"/>
</dbReference>
<keyword evidence="6" id="KW-0521">NADP</keyword>
<dbReference type="CDD" id="cd05254">
    <property type="entry name" value="dTDP_HR_like_SDR_e"/>
    <property type="match status" value="1"/>
</dbReference>
<dbReference type="PROSITE" id="PS51257">
    <property type="entry name" value="PROKAR_LIPOPROTEIN"/>
    <property type="match status" value="1"/>
</dbReference>
<dbReference type="PANTHER" id="PTHR10491:SF4">
    <property type="entry name" value="METHIONINE ADENOSYLTRANSFERASE 2 SUBUNIT BETA"/>
    <property type="match status" value="1"/>
</dbReference>
<gene>
    <name evidence="8" type="primary">rfbD</name>
    <name evidence="8" type="ORF">ACFQDI_02950</name>
</gene>
<evidence type="ECO:0000256" key="2">
    <source>
        <dbReference type="ARBA" id="ARBA00010944"/>
    </source>
</evidence>
<evidence type="ECO:0000259" key="7">
    <source>
        <dbReference type="Pfam" id="PF04321"/>
    </source>
</evidence>
<comment type="caution">
    <text evidence="8">The sequence shown here is derived from an EMBL/GenBank/DDBJ whole genome shotgun (WGS) entry which is preliminary data.</text>
</comment>
<evidence type="ECO:0000256" key="4">
    <source>
        <dbReference type="ARBA" id="ARBA00017099"/>
    </source>
</evidence>
<dbReference type="PANTHER" id="PTHR10491">
    <property type="entry name" value="DTDP-4-DEHYDRORHAMNOSE REDUCTASE"/>
    <property type="match status" value="1"/>
</dbReference>
<dbReference type="RefSeq" id="WP_377163238.1">
    <property type="nucleotide sequence ID" value="NZ_JBHSMQ010000001.1"/>
</dbReference>
<dbReference type="EMBL" id="JBHSMQ010000001">
    <property type="protein sequence ID" value="MFC5453804.1"/>
    <property type="molecule type" value="Genomic_DNA"/>
</dbReference>
<protein>
    <recommendedName>
        <fullName evidence="4 6">dTDP-4-dehydrorhamnose reductase</fullName>
        <ecNumber evidence="3 6">1.1.1.133</ecNumber>
    </recommendedName>
</protein>
<comment type="function">
    <text evidence="6">Catalyzes the reduction of dTDP-6-deoxy-L-lyxo-4-hexulose to yield dTDP-L-rhamnose.</text>
</comment>
<dbReference type="InterPro" id="IPR029903">
    <property type="entry name" value="RmlD-like-bd"/>
</dbReference>
<comment type="pathway">
    <text evidence="1 6">Carbohydrate biosynthesis; dTDP-L-rhamnose biosynthesis.</text>
</comment>
<dbReference type="Pfam" id="PF04321">
    <property type="entry name" value="RmlD_sub_bind"/>
    <property type="match status" value="1"/>
</dbReference>
<evidence type="ECO:0000256" key="5">
    <source>
        <dbReference type="ARBA" id="ARBA00048200"/>
    </source>
</evidence>
<dbReference type="InterPro" id="IPR005913">
    <property type="entry name" value="dTDP_dehydrorham_reduct"/>
</dbReference>
<dbReference type="EC" id="1.1.1.133" evidence="3 6"/>
<organism evidence="8 9">
    <name type="scientific">Prosthecobacter fluviatilis</name>
    <dbReference type="NCBI Taxonomy" id="445931"/>
    <lineage>
        <taxon>Bacteria</taxon>
        <taxon>Pseudomonadati</taxon>
        <taxon>Verrucomicrobiota</taxon>
        <taxon>Verrucomicrobiia</taxon>
        <taxon>Verrucomicrobiales</taxon>
        <taxon>Verrucomicrobiaceae</taxon>
        <taxon>Prosthecobacter</taxon>
    </lineage>
</organism>
<keyword evidence="6 8" id="KW-0560">Oxidoreductase</keyword>
<dbReference type="GO" id="GO:0008831">
    <property type="term" value="F:dTDP-4-dehydrorhamnose reductase activity"/>
    <property type="evidence" value="ECO:0007669"/>
    <property type="project" value="UniProtKB-EC"/>
</dbReference>
<evidence type="ECO:0000313" key="9">
    <source>
        <dbReference type="Proteomes" id="UP001596052"/>
    </source>
</evidence>
<keyword evidence="9" id="KW-1185">Reference proteome</keyword>
<feature type="domain" description="RmlD-like substrate binding" evidence="7">
    <location>
        <begin position="5"/>
        <end position="289"/>
    </location>
</feature>
<dbReference type="InterPro" id="IPR036291">
    <property type="entry name" value="NAD(P)-bd_dom_sf"/>
</dbReference>
<dbReference type="SUPFAM" id="SSF51735">
    <property type="entry name" value="NAD(P)-binding Rossmann-fold domains"/>
    <property type="match status" value="1"/>
</dbReference>
<proteinExistence type="inferred from homology"/>
<sequence length="294" mass="32028">MPSPRILILGATGGLGCALRRHFAPEYEVTSWSRAELDFGRPDTVAATLAAHDFDVLLNAAGMTSPDACEVQPELAFLANAVVPQILAECCHERGVRMIHFSTDYVFSGTGRDLWFESDETAPINVYGRTKLAGEQAVLRAAPGALVARVSWLFGPDKPSHPDSMIQKALQTGDLSAVADKISVPTSHADICGWIEQLIVRHPTISGVLHLCNSGVASWHSWAEAALTIAARLEVPVKTSRVQPVELASLTQLRAPRPLLTVMSNSKLQNLLGGEIRHWHDALEEYLVQKYQPQ</sequence>
<dbReference type="NCBIfam" id="TIGR01214">
    <property type="entry name" value="rmlD"/>
    <property type="match status" value="1"/>
</dbReference>
<dbReference type="Proteomes" id="UP001596052">
    <property type="component" value="Unassembled WGS sequence"/>
</dbReference>
<evidence type="ECO:0000256" key="3">
    <source>
        <dbReference type="ARBA" id="ARBA00012929"/>
    </source>
</evidence>